<dbReference type="Pfam" id="PF00329">
    <property type="entry name" value="Complex1_30kDa"/>
    <property type="match status" value="1"/>
</dbReference>
<keyword evidence="1" id="KW-0812">Transmembrane</keyword>
<geneLocation type="mitochondrion" evidence="3"/>
<keyword evidence="1" id="KW-1133">Transmembrane helix</keyword>
<proteinExistence type="predicted"/>
<dbReference type="AlphaFoldDB" id="A0A7T1C4W9"/>
<name>A0A7T1C4W9_9SPIT</name>
<keyword evidence="1" id="KW-0472">Membrane</keyword>
<evidence type="ECO:0000313" key="3">
    <source>
        <dbReference type="EMBL" id="QPM99247.1"/>
    </source>
</evidence>
<feature type="transmembrane region" description="Helical" evidence="1">
    <location>
        <begin position="39"/>
        <end position="61"/>
    </location>
</feature>
<dbReference type="InterPro" id="IPR037232">
    <property type="entry name" value="NADH_quin_OxRdtase_su_C/D-like"/>
</dbReference>
<dbReference type="GO" id="GO:0008137">
    <property type="term" value="F:NADH dehydrogenase (ubiquinone) activity"/>
    <property type="evidence" value="ECO:0007669"/>
    <property type="project" value="InterPro"/>
</dbReference>
<dbReference type="SUPFAM" id="SSF143243">
    <property type="entry name" value="Nqo5-like"/>
    <property type="match status" value="1"/>
</dbReference>
<protein>
    <submittedName>
        <fullName evidence="3">NADH-quinone oxidoreductase chain 5</fullName>
    </submittedName>
</protein>
<evidence type="ECO:0000256" key="1">
    <source>
        <dbReference type="SAM" id="Phobius"/>
    </source>
</evidence>
<dbReference type="GeneID" id="65316567"/>
<feature type="transmembrane region" description="Helical" evidence="1">
    <location>
        <begin position="12"/>
        <end position="32"/>
    </location>
</feature>
<reference evidence="3" key="1">
    <citation type="journal article" date="2020" name="Sci. Rep.">
        <title>Morphology, ultrastructure, genomics, and phylogeny of Euplotes vanleeuwenhoeki sp. nov. and its ultra-reduced endosymbiont 'Candidatus Pinguicoccus supinus' sp. nov.</title>
        <authorList>
            <person name="Serra V."/>
            <person name="Gammuto L."/>
            <person name="Nitla V."/>
            <person name="Castelli M."/>
            <person name="Lanzoni O."/>
            <person name="Sassera D."/>
            <person name="Bandi C."/>
            <person name="Sandeep B.V."/>
            <person name="Verni F."/>
            <person name="Modeo L."/>
            <person name="Petroni G."/>
        </authorList>
    </citation>
    <scope>NUCLEOTIDE SEQUENCE</scope>
    <source>
        <strain evidence="3">KKR18</strain>
    </source>
</reference>
<accession>A0A7T1C4W9</accession>
<keyword evidence="3" id="KW-0496">Mitochondrion</keyword>
<feature type="domain" description="NADH:ubiquinone oxidoreductase 30kDa subunit" evidence="2">
    <location>
        <begin position="88"/>
        <end position="158"/>
    </location>
</feature>
<dbReference type="InterPro" id="IPR001268">
    <property type="entry name" value="NADH_UbQ_OxRdtase_30kDa_su"/>
</dbReference>
<organism evidence="3">
    <name type="scientific">Euplotes vanleeuwenhoeki</name>
    <dbReference type="NCBI Taxonomy" id="2794224"/>
    <lineage>
        <taxon>Eukaryota</taxon>
        <taxon>Sar</taxon>
        <taxon>Alveolata</taxon>
        <taxon>Ciliophora</taxon>
        <taxon>Intramacronucleata</taxon>
        <taxon>Spirotrichea</taxon>
        <taxon>Hypotrichia</taxon>
        <taxon>Euplotida</taxon>
        <taxon>Euplotidae</taxon>
        <taxon>Euplotes</taxon>
    </lineage>
</organism>
<evidence type="ECO:0000259" key="2">
    <source>
        <dbReference type="Pfam" id="PF00329"/>
    </source>
</evidence>
<sequence length="182" mass="22471">MMRVYSHWGRKWSTLLLLKIIAYNVYILNNFYKNNINCLYIIINIYKFYIIFTNLRLSSLYYYPQSLDNFSYKQIYYKKNIIVTTIYLTNLQTLIILYTTTLLNNIIYSLENLYYNFWWFEREIIELSGIFFKNKRDVRNLLLEYNNIYKPMLKEFPSIGIYELFYNFIYNTHTHIKLSIQI</sequence>
<gene>
    <name evidence="3" type="primary">nqo5</name>
    <name evidence="3" type="ORF">MitoLV_18</name>
</gene>
<feature type="transmembrane region" description="Helical" evidence="1">
    <location>
        <begin position="81"/>
        <end position="103"/>
    </location>
</feature>
<dbReference type="RefSeq" id="YP_010117033.1">
    <property type="nucleotide sequence ID" value="NC_056101.1"/>
</dbReference>
<dbReference type="EMBL" id="MK889230">
    <property type="protein sequence ID" value="QPM99247.1"/>
    <property type="molecule type" value="Genomic_DNA"/>
</dbReference>